<dbReference type="InterPro" id="IPR016130">
    <property type="entry name" value="Tyr_Pase_AS"/>
</dbReference>
<feature type="domain" description="Phosphatase tensin-type" evidence="4">
    <location>
        <begin position="15"/>
        <end position="189"/>
    </location>
</feature>
<dbReference type="InterPro" id="IPR000387">
    <property type="entry name" value="Tyr_Pase_dom"/>
</dbReference>
<dbReference type="PROSITE" id="PS50056">
    <property type="entry name" value="TYR_PHOSPHATASE_2"/>
    <property type="match status" value="1"/>
</dbReference>
<dbReference type="GO" id="GO:0005886">
    <property type="term" value="C:plasma membrane"/>
    <property type="evidence" value="ECO:0007669"/>
    <property type="project" value="TreeGrafter"/>
</dbReference>
<dbReference type="SUPFAM" id="SSF52799">
    <property type="entry name" value="(Phosphotyrosine protein) phosphatases II"/>
    <property type="match status" value="1"/>
</dbReference>
<evidence type="ECO:0000259" key="3">
    <source>
        <dbReference type="PROSITE" id="PS50056"/>
    </source>
</evidence>
<feature type="domain" description="Tyrosine specific protein phosphatases" evidence="3">
    <location>
        <begin position="105"/>
        <end position="161"/>
    </location>
</feature>
<protein>
    <recommendedName>
        <fullName evidence="1">phosphatidylinositol-3,4,5-trisphosphate 3-phosphatase</fullName>
        <ecNumber evidence="1">3.1.3.67</ecNumber>
    </recommendedName>
</protein>
<dbReference type="PANTHER" id="PTHR12305:SF81">
    <property type="entry name" value="PHOSPHATIDYLINOSITOL 3,4,5-TRISPHOSPHATE 3-PHOSPHATASE AND DUAL-SPECIFICITY PROTEIN PHOSPHATASE PTEN"/>
    <property type="match status" value="1"/>
</dbReference>
<dbReference type="Proteomes" id="UP000094336">
    <property type="component" value="Unassembled WGS sequence"/>
</dbReference>
<reference evidence="6" key="1">
    <citation type="submission" date="2016-05" db="EMBL/GenBank/DDBJ databases">
        <title>Comparative genomics of biotechnologically important yeasts.</title>
        <authorList>
            <consortium name="DOE Joint Genome Institute"/>
            <person name="Riley R."/>
            <person name="Haridas S."/>
            <person name="Wolfe K.H."/>
            <person name="Lopes M.R."/>
            <person name="Hittinger C.T."/>
            <person name="Goker M."/>
            <person name="Salamov A."/>
            <person name="Wisecaver J."/>
            <person name="Long T.M."/>
            <person name="Aerts A.L."/>
            <person name="Barry K."/>
            <person name="Choi C."/>
            <person name="Clum A."/>
            <person name="Coughlan A.Y."/>
            <person name="Deshpande S."/>
            <person name="Douglass A.P."/>
            <person name="Hanson S.J."/>
            <person name="Klenk H.-P."/>
            <person name="Labutti K."/>
            <person name="Lapidus A."/>
            <person name="Lindquist E."/>
            <person name="Lipzen A."/>
            <person name="Meier-Kolthoff J.P."/>
            <person name="Ohm R.A."/>
            <person name="Otillar R.P."/>
            <person name="Pangilinan J."/>
            <person name="Peng Y."/>
            <person name="Rokas A."/>
            <person name="Rosa C.A."/>
            <person name="Scheuner C."/>
            <person name="Sibirny A.A."/>
            <person name="Slot J.C."/>
            <person name="Stielow J.B."/>
            <person name="Sun H."/>
            <person name="Kurtzman C.P."/>
            <person name="Blackwell M."/>
            <person name="Grigoriev I.V."/>
            <person name="Jeffries T.W."/>
        </authorList>
    </citation>
    <scope>NUCLEOTIDE SEQUENCE [LARGE SCALE GENOMIC DNA]</scope>
    <source>
        <strain evidence="6">NRRL Y-12698</strain>
    </source>
</reference>
<organism evidence="5 6">
    <name type="scientific">Babjeviella inositovora NRRL Y-12698</name>
    <dbReference type="NCBI Taxonomy" id="984486"/>
    <lineage>
        <taxon>Eukaryota</taxon>
        <taxon>Fungi</taxon>
        <taxon>Dikarya</taxon>
        <taxon>Ascomycota</taxon>
        <taxon>Saccharomycotina</taxon>
        <taxon>Pichiomycetes</taxon>
        <taxon>Serinales incertae sedis</taxon>
        <taxon>Babjeviella</taxon>
    </lineage>
</organism>
<evidence type="ECO:0000313" key="5">
    <source>
        <dbReference type="EMBL" id="ODQ82321.1"/>
    </source>
</evidence>
<dbReference type="GO" id="GO:0046856">
    <property type="term" value="P:phosphatidylinositol dephosphorylation"/>
    <property type="evidence" value="ECO:0007669"/>
    <property type="project" value="TreeGrafter"/>
</dbReference>
<dbReference type="InterPro" id="IPR029023">
    <property type="entry name" value="Tensin_phosphatase"/>
</dbReference>
<dbReference type="Gene3D" id="3.90.190.10">
    <property type="entry name" value="Protein tyrosine phosphatase superfamily"/>
    <property type="match status" value="1"/>
</dbReference>
<dbReference type="EMBL" id="KV454426">
    <property type="protein sequence ID" value="ODQ82321.1"/>
    <property type="molecule type" value="Genomic_DNA"/>
</dbReference>
<dbReference type="GO" id="GO:0042995">
    <property type="term" value="C:cell projection"/>
    <property type="evidence" value="ECO:0007669"/>
    <property type="project" value="TreeGrafter"/>
</dbReference>
<dbReference type="GeneID" id="30149359"/>
<sequence length="331" mass="37627">MDFLFSYLRAIVACPKLPFAEADLDLAYISRRLIVCSGPTTHIISGIYRMPLQKLIAFLDAKHSGNWHIWNFRAEEPHYTSADVTGRVCYFPFPDHGPPPFDLVAQVVSSIDLYLNLDPANVAVLHCKAGKGRSGFMCCAYTIYKYGISHFQAISTFSFKRMRVGYGDGVSILSQRRYLQYWETYLHQADAYVPIRGNITEISLVKPQYPGITFQIYQHSSGDTPLKLLYDFNWTEGEKFQDILQNSKRNLLVAPSSVFGDGPVEFLGTLLYSSMASFWFNPYFETTISEPNATKVFAKWEETDGFKGTHQRGLRLFDALEVTWNTGAEFS</sequence>
<dbReference type="InterPro" id="IPR051281">
    <property type="entry name" value="Dual-spec_lipid-protein_phosph"/>
</dbReference>
<keyword evidence="6" id="KW-1185">Reference proteome</keyword>
<dbReference type="OrthoDB" id="16692at2759"/>
<dbReference type="GO" id="GO:0051896">
    <property type="term" value="P:regulation of phosphatidylinositol 3-kinase/protein kinase B signal transduction"/>
    <property type="evidence" value="ECO:0007669"/>
    <property type="project" value="TreeGrafter"/>
</dbReference>
<dbReference type="GO" id="GO:0004725">
    <property type="term" value="F:protein tyrosine phosphatase activity"/>
    <property type="evidence" value="ECO:0007669"/>
    <property type="project" value="TreeGrafter"/>
</dbReference>
<dbReference type="RefSeq" id="XP_018987649.1">
    <property type="nucleotide sequence ID" value="XM_019131506.1"/>
</dbReference>
<dbReference type="EC" id="3.1.3.67" evidence="1"/>
<proteinExistence type="predicted"/>
<dbReference type="PROSITE" id="PS00383">
    <property type="entry name" value="TYR_PHOSPHATASE_1"/>
    <property type="match status" value="1"/>
</dbReference>
<dbReference type="CDD" id="cd14497">
    <property type="entry name" value="PTP_PTEN-like"/>
    <property type="match status" value="1"/>
</dbReference>
<dbReference type="GO" id="GO:0043491">
    <property type="term" value="P:phosphatidylinositol 3-kinase/protein kinase B signal transduction"/>
    <property type="evidence" value="ECO:0007669"/>
    <property type="project" value="TreeGrafter"/>
</dbReference>
<dbReference type="PROSITE" id="PS51181">
    <property type="entry name" value="PPASE_TENSIN"/>
    <property type="match status" value="1"/>
</dbReference>
<dbReference type="SMART" id="SM01301">
    <property type="entry name" value="PTPlike_phytase"/>
    <property type="match status" value="1"/>
</dbReference>
<gene>
    <name evidence="5" type="ORF">BABINDRAFT_30820</name>
</gene>
<dbReference type="GO" id="GO:0016314">
    <property type="term" value="F:phosphatidylinositol-3,4,5-trisphosphate 3-phosphatase activity"/>
    <property type="evidence" value="ECO:0007669"/>
    <property type="project" value="UniProtKB-EC"/>
</dbReference>
<evidence type="ECO:0000256" key="2">
    <source>
        <dbReference type="ARBA" id="ARBA00022801"/>
    </source>
</evidence>
<keyword evidence="2" id="KW-0378">Hydrolase</keyword>
<dbReference type="PANTHER" id="PTHR12305">
    <property type="entry name" value="PHOSPHATASE WITH HOMOLOGY TO TENSIN"/>
    <property type="match status" value="1"/>
</dbReference>
<dbReference type="GO" id="GO:0005634">
    <property type="term" value="C:nucleus"/>
    <property type="evidence" value="ECO:0007669"/>
    <property type="project" value="TreeGrafter"/>
</dbReference>
<name>A0A1E3QXI1_9ASCO</name>
<evidence type="ECO:0000256" key="1">
    <source>
        <dbReference type="ARBA" id="ARBA00013015"/>
    </source>
</evidence>
<evidence type="ECO:0000259" key="4">
    <source>
        <dbReference type="PROSITE" id="PS51181"/>
    </source>
</evidence>
<dbReference type="AlphaFoldDB" id="A0A1E3QXI1"/>
<dbReference type="STRING" id="984486.A0A1E3QXI1"/>
<evidence type="ECO:0000313" key="6">
    <source>
        <dbReference type="Proteomes" id="UP000094336"/>
    </source>
</evidence>
<dbReference type="InterPro" id="IPR029021">
    <property type="entry name" value="Prot-tyrosine_phosphatase-like"/>
</dbReference>
<accession>A0A1E3QXI1</accession>
<dbReference type="GO" id="GO:0005829">
    <property type="term" value="C:cytosol"/>
    <property type="evidence" value="ECO:0007669"/>
    <property type="project" value="TreeGrafter"/>
</dbReference>